<reference evidence="3 4" key="1">
    <citation type="journal article" date="2015" name="Nature">
        <title>rRNA introns, odd ribosomes, and small enigmatic genomes across a large radiation of phyla.</title>
        <authorList>
            <person name="Brown C.T."/>
            <person name="Hug L.A."/>
            <person name="Thomas B.C."/>
            <person name="Sharon I."/>
            <person name="Castelle C.J."/>
            <person name="Singh A."/>
            <person name="Wilkins M.J."/>
            <person name="Williams K.H."/>
            <person name="Banfield J.F."/>
        </authorList>
    </citation>
    <scope>NUCLEOTIDE SEQUENCE [LARGE SCALE GENOMIC DNA]</scope>
</reference>
<sequence>MTEGDIKVVGLSSSKKGGQTNWKIIGAIIGIIVLALGIVAGILLVKQQQDIREKAEIVSCVDPTVEQCPVAGKPDVLRNCHPPQSDNSPVESICNEEGKISFCGNKNYCCPSVGGSWTTDMSVCTLDVFPKVDLIPAEAEVSCAQGFTDSFDTIDLTKWNKEGDVNVNGGVLEVKRDEPGTTSYDGLYTKNSFTDDFTVEVDVPEVNKSGDGGGGATILFTTDTTEGLSVVRQRKNNRGGAGVWQITSRLNVGTNFDNGLKTLAQGAVSFKVERKAGKFKIFYKTGANYILLDEPTLTLTKPIQKIHLSAMNTEYIASEYTLVKYDNFKISCSGNIATTTPTATASATSTPTSSPTRTPTTTPTATGVGTATPTATGQRTATATATVTSTSTSSTSATKTPTARATATSTSSSAPIPVTGMNLPTMIGAGFGILMILISLALAL</sequence>
<keyword evidence="2" id="KW-1133">Transmembrane helix</keyword>
<proteinExistence type="predicted"/>
<name>A0A0F9ZUQ9_9BACT</name>
<organism evidence="3 4">
    <name type="scientific">Candidatus Woesebacteria bacterium GW2011_GWA2_33_28</name>
    <dbReference type="NCBI Taxonomy" id="1618561"/>
    <lineage>
        <taxon>Bacteria</taxon>
        <taxon>Candidatus Woeseibacteriota</taxon>
    </lineage>
</organism>
<dbReference type="Proteomes" id="UP000033995">
    <property type="component" value="Unassembled WGS sequence"/>
</dbReference>
<dbReference type="EMBL" id="LBOZ01000002">
    <property type="protein sequence ID" value="KKP47989.1"/>
    <property type="molecule type" value="Genomic_DNA"/>
</dbReference>
<dbReference type="AlphaFoldDB" id="A0A0F9ZUQ9"/>
<keyword evidence="2" id="KW-0472">Membrane</keyword>
<keyword evidence="2" id="KW-0812">Transmembrane</keyword>
<feature type="transmembrane region" description="Helical" evidence="2">
    <location>
        <begin position="423"/>
        <end position="443"/>
    </location>
</feature>
<evidence type="ECO:0000313" key="3">
    <source>
        <dbReference type="EMBL" id="KKP47989.1"/>
    </source>
</evidence>
<protein>
    <submittedName>
        <fullName evidence="3">PEGA domain protein</fullName>
    </submittedName>
</protein>
<evidence type="ECO:0000256" key="1">
    <source>
        <dbReference type="SAM" id="MobiDB-lite"/>
    </source>
</evidence>
<evidence type="ECO:0000256" key="2">
    <source>
        <dbReference type="SAM" id="Phobius"/>
    </source>
</evidence>
<evidence type="ECO:0000313" key="4">
    <source>
        <dbReference type="Proteomes" id="UP000033995"/>
    </source>
</evidence>
<feature type="region of interest" description="Disordered" evidence="1">
    <location>
        <begin position="340"/>
        <end position="414"/>
    </location>
</feature>
<comment type="caution">
    <text evidence="3">The sequence shown here is derived from an EMBL/GenBank/DDBJ whole genome shotgun (WGS) entry which is preliminary data.</text>
</comment>
<gene>
    <name evidence="3" type="ORF">UR38_C0002G0092</name>
</gene>
<accession>A0A0F9ZUQ9</accession>
<feature type="transmembrane region" description="Helical" evidence="2">
    <location>
        <begin position="24"/>
        <end position="45"/>
    </location>
</feature>